<dbReference type="EMBL" id="JACJRF010000007">
    <property type="protein sequence ID" value="MBD2343721.1"/>
    <property type="molecule type" value="Genomic_DNA"/>
</dbReference>
<dbReference type="InterPro" id="IPR050817">
    <property type="entry name" value="DjlA_DnaK_co-chaperone"/>
</dbReference>
<reference evidence="3 4" key="1">
    <citation type="journal article" date="2020" name="ISME J.">
        <title>Comparative genomics reveals insights into cyanobacterial evolution and habitat adaptation.</title>
        <authorList>
            <person name="Chen M.Y."/>
            <person name="Teng W.K."/>
            <person name="Zhao L."/>
            <person name="Hu C.X."/>
            <person name="Zhou Y.K."/>
            <person name="Han B.P."/>
            <person name="Song L.R."/>
            <person name="Shu W.S."/>
        </authorList>
    </citation>
    <scope>NUCLEOTIDE SEQUENCE [LARGE SCALE GENOMIC DNA]</scope>
    <source>
        <strain evidence="3 4">FACHB-260</strain>
    </source>
</reference>
<sequence length="203" mass="23288">MSYDKPRDGLQLDINHAYEILGLKPGVSQVEIKQAYRKLVKIWHPDRFVNEQQKQQAEEKIKQINVAYNTVKSVTPTAEKPASASPPRRKAAKVSVNHWGAETFYNWGVESVEKEEYQEAIAYFTQAIRLNPGYVEAYKYRGLVCSQLGYEYRAASDLNKAAQLEGKIPKTAYTSSPKYKSKPKSLIARLCQKIKRLLKLNRY</sequence>
<dbReference type="CDD" id="cd06257">
    <property type="entry name" value="DnaJ"/>
    <property type="match status" value="1"/>
</dbReference>
<dbReference type="PROSITE" id="PS50076">
    <property type="entry name" value="DNAJ_2"/>
    <property type="match status" value="1"/>
</dbReference>
<feature type="domain" description="J" evidence="2">
    <location>
        <begin position="16"/>
        <end position="76"/>
    </location>
</feature>
<dbReference type="InterPro" id="IPR036869">
    <property type="entry name" value="J_dom_sf"/>
</dbReference>
<dbReference type="InterPro" id="IPR011990">
    <property type="entry name" value="TPR-like_helical_dom_sf"/>
</dbReference>
<evidence type="ECO:0000259" key="2">
    <source>
        <dbReference type="PROSITE" id="PS50076"/>
    </source>
</evidence>
<name>A0ABR8CLS5_9NOST</name>
<evidence type="ECO:0000256" key="1">
    <source>
        <dbReference type="PROSITE-ProRule" id="PRU00339"/>
    </source>
</evidence>
<dbReference type="SUPFAM" id="SSF48452">
    <property type="entry name" value="TPR-like"/>
    <property type="match status" value="1"/>
</dbReference>
<dbReference type="PANTHER" id="PTHR24074">
    <property type="entry name" value="CO-CHAPERONE PROTEIN DJLA"/>
    <property type="match status" value="1"/>
</dbReference>
<accession>A0ABR8CLS5</accession>
<dbReference type="Proteomes" id="UP000607281">
    <property type="component" value="Unassembled WGS sequence"/>
</dbReference>
<dbReference type="SMART" id="SM00028">
    <property type="entry name" value="TPR"/>
    <property type="match status" value="2"/>
</dbReference>
<dbReference type="RefSeq" id="WP_190406190.1">
    <property type="nucleotide sequence ID" value="NZ_JACJRF010000007.1"/>
</dbReference>
<dbReference type="Pfam" id="PF00515">
    <property type="entry name" value="TPR_1"/>
    <property type="match status" value="1"/>
</dbReference>
<dbReference type="InterPro" id="IPR001623">
    <property type="entry name" value="DnaJ_domain"/>
</dbReference>
<dbReference type="Gene3D" id="1.25.40.10">
    <property type="entry name" value="Tetratricopeptide repeat domain"/>
    <property type="match status" value="1"/>
</dbReference>
<dbReference type="SUPFAM" id="SSF46565">
    <property type="entry name" value="Chaperone J-domain"/>
    <property type="match status" value="1"/>
</dbReference>
<dbReference type="Pfam" id="PF00226">
    <property type="entry name" value="DnaJ"/>
    <property type="match status" value="1"/>
</dbReference>
<dbReference type="PROSITE" id="PS50293">
    <property type="entry name" value="TPR_REGION"/>
    <property type="match status" value="1"/>
</dbReference>
<keyword evidence="1" id="KW-0802">TPR repeat</keyword>
<evidence type="ECO:0000313" key="4">
    <source>
        <dbReference type="Proteomes" id="UP000607281"/>
    </source>
</evidence>
<keyword evidence="4" id="KW-1185">Reference proteome</keyword>
<gene>
    <name evidence="3" type="ORF">H6G18_06120</name>
</gene>
<dbReference type="Gene3D" id="1.10.287.110">
    <property type="entry name" value="DnaJ domain"/>
    <property type="match status" value="1"/>
</dbReference>
<dbReference type="SMART" id="SM00271">
    <property type="entry name" value="DnaJ"/>
    <property type="match status" value="1"/>
</dbReference>
<evidence type="ECO:0000313" key="3">
    <source>
        <dbReference type="EMBL" id="MBD2343721.1"/>
    </source>
</evidence>
<protein>
    <submittedName>
        <fullName evidence="3">DnaJ domain-containing protein</fullName>
    </submittedName>
</protein>
<dbReference type="PRINTS" id="PR00625">
    <property type="entry name" value="JDOMAIN"/>
</dbReference>
<organism evidence="3 4">
    <name type="scientific">Anabaena subtropica FACHB-260</name>
    <dbReference type="NCBI Taxonomy" id="2692884"/>
    <lineage>
        <taxon>Bacteria</taxon>
        <taxon>Bacillati</taxon>
        <taxon>Cyanobacteriota</taxon>
        <taxon>Cyanophyceae</taxon>
        <taxon>Nostocales</taxon>
        <taxon>Nostocaceae</taxon>
        <taxon>Anabaena</taxon>
    </lineage>
</organism>
<feature type="repeat" description="TPR" evidence="1">
    <location>
        <begin position="101"/>
        <end position="134"/>
    </location>
</feature>
<dbReference type="PROSITE" id="PS50005">
    <property type="entry name" value="TPR"/>
    <property type="match status" value="1"/>
</dbReference>
<proteinExistence type="predicted"/>
<dbReference type="InterPro" id="IPR019734">
    <property type="entry name" value="TPR_rpt"/>
</dbReference>
<comment type="caution">
    <text evidence="3">The sequence shown here is derived from an EMBL/GenBank/DDBJ whole genome shotgun (WGS) entry which is preliminary data.</text>
</comment>